<gene>
    <name evidence="1" type="primary">VPS13_6</name>
    <name evidence="1" type="ORF">IWQ57_006958</name>
</gene>
<reference evidence="1" key="1">
    <citation type="submission" date="2022-07" db="EMBL/GenBank/DDBJ databases">
        <title>Phylogenomic reconstructions and comparative analyses of Kickxellomycotina fungi.</title>
        <authorList>
            <person name="Reynolds N.K."/>
            <person name="Stajich J.E."/>
            <person name="Barry K."/>
            <person name="Grigoriev I.V."/>
            <person name="Crous P."/>
            <person name="Smith M.E."/>
        </authorList>
    </citation>
    <scope>NUCLEOTIDE SEQUENCE</scope>
    <source>
        <strain evidence="1">CBS 109366</strain>
    </source>
</reference>
<dbReference type="EMBL" id="JANBUJ010004268">
    <property type="protein sequence ID" value="KAJ2757956.1"/>
    <property type="molecule type" value="Genomic_DNA"/>
</dbReference>
<accession>A0ACC1JIN9</accession>
<organism evidence="1 2">
    <name type="scientific">Coemansia nantahalensis</name>
    <dbReference type="NCBI Taxonomy" id="2789366"/>
    <lineage>
        <taxon>Eukaryota</taxon>
        <taxon>Fungi</taxon>
        <taxon>Fungi incertae sedis</taxon>
        <taxon>Zoopagomycota</taxon>
        <taxon>Kickxellomycotina</taxon>
        <taxon>Kickxellomycetes</taxon>
        <taxon>Kickxellales</taxon>
        <taxon>Kickxellaceae</taxon>
        <taxon>Coemansia</taxon>
    </lineage>
</organism>
<feature type="non-terminal residue" evidence="1">
    <location>
        <position position="1"/>
    </location>
</feature>
<proteinExistence type="predicted"/>
<feature type="non-terminal residue" evidence="1">
    <location>
        <position position="322"/>
    </location>
</feature>
<evidence type="ECO:0000313" key="2">
    <source>
        <dbReference type="Proteomes" id="UP001140234"/>
    </source>
</evidence>
<keyword evidence="2" id="KW-1185">Reference proteome</keyword>
<protein>
    <submittedName>
        <fullName evidence="1">Vacuolar protein sorting-associated protein 13</fullName>
    </submittedName>
</protein>
<sequence>TVRNIMDPFTVIATMDSRAVASDGHRITDVAVDMGNLLLRLGLNDVLVVLEIFNKAVELMYATDDGAAPAAAPAAPVAPAVAVPAALARARSTSSSQAGTAVAAAGSAAQRIIKETMRVTVASLRAVIIRDTFGLPVYACSAKEFHVDMADWSVGLRVRSDVEVQASYFNRRNSHWEALVEPWRFALRVASGAAADSAQHVDVTASDRLLVNVSHALLEETLGLAAQWGAAVAERQQQQQLGAQAAGERMPYVLINRTGVDCHVWVDAAEGAGRGSGRIDTTPVLLSDGTSLPWRFEDWRQRREQLEGQAHHLGIQFANGQW</sequence>
<name>A0ACC1JIN9_9FUNG</name>
<comment type="caution">
    <text evidence="1">The sequence shown here is derived from an EMBL/GenBank/DDBJ whole genome shotgun (WGS) entry which is preliminary data.</text>
</comment>
<evidence type="ECO:0000313" key="1">
    <source>
        <dbReference type="EMBL" id="KAJ2757956.1"/>
    </source>
</evidence>
<dbReference type="Proteomes" id="UP001140234">
    <property type="component" value="Unassembled WGS sequence"/>
</dbReference>